<keyword evidence="2" id="KW-1185">Reference proteome</keyword>
<dbReference type="Proteomes" id="UP000095767">
    <property type="component" value="Unassembled WGS sequence"/>
</dbReference>
<evidence type="ECO:0000313" key="2">
    <source>
        <dbReference type="Proteomes" id="UP000095767"/>
    </source>
</evidence>
<evidence type="ECO:0000313" key="1">
    <source>
        <dbReference type="EMBL" id="OEL34051.1"/>
    </source>
</evidence>
<proteinExistence type="predicted"/>
<organism evidence="1 2">
    <name type="scientific">Dichanthelium oligosanthes</name>
    <dbReference type="NCBI Taxonomy" id="888268"/>
    <lineage>
        <taxon>Eukaryota</taxon>
        <taxon>Viridiplantae</taxon>
        <taxon>Streptophyta</taxon>
        <taxon>Embryophyta</taxon>
        <taxon>Tracheophyta</taxon>
        <taxon>Spermatophyta</taxon>
        <taxon>Magnoliopsida</taxon>
        <taxon>Liliopsida</taxon>
        <taxon>Poales</taxon>
        <taxon>Poaceae</taxon>
        <taxon>PACMAD clade</taxon>
        <taxon>Panicoideae</taxon>
        <taxon>Panicodae</taxon>
        <taxon>Paniceae</taxon>
        <taxon>Dichantheliinae</taxon>
        <taxon>Dichanthelium</taxon>
    </lineage>
</organism>
<protein>
    <submittedName>
        <fullName evidence="1">Uncharacterized protein</fullName>
    </submittedName>
</protein>
<sequence length="91" mass="9202">MASTTASNQAGLCLGELAVAAQGAWQAMAAGHSEQRPRQKQQKLGCDKKAAQGAAVAAGAKAAKERDVAGRCGGAMSDTTLCLLLDRFAPS</sequence>
<reference evidence="1 2" key="1">
    <citation type="submission" date="2016-09" db="EMBL/GenBank/DDBJ databases">
        <title>The draft genome of Dichanthelium oligosanthes: A C3 panicoid grass species.</title>
        <authorList>
            <person name="Studer A.J."/>
            <person name="Schnable J.C."/>
            <person name="Brutnell T.P."/>
        </authorList>
    </citation>
    <scope>NUCLEOTIDE SEQUENCE [LARGE SCALE GENOMIC DNA]</scope>
    <source>
        <strain evidence="2">cv. Kellogg 1175</strain>
        <tissue evidence="1">Leaf</tissue>
    </source>
</reference>
<gene>
    <name evidence="1" type="ORF">BAE44_0004931</name>
</gene>
<name>A0A1E5W9G3_9POAL</name>
<dbReference type="EMBL" id="LWDX02016614">
    <property type="protein sequence ID" value="OEL34051.1"/>
    <property type="molecule type" value="Genomic_DNA"/>
</dbReference>
<dbReference type="AlphaFoldDB" id="A0A1E5W9G3"/>
<comment type="caution">
    <text evidence="1">The sequence shown here is derived from an EMBL/GenBank/DDBJ whole genome shotgun (WGS) entry which is preliminary data.</text>
</comment>
<accession>A0A1E5W9G3</accession>